<dbReference type="EMBL" id="CAXAMN010022585">
    <property type="protein sequence ID" value="CAK9071059.1"/>
    <property type="molecule type" value="Genomic_DNA"/>
</dbReference>
<evidence type="ECO:0000313" key="3">
    <source>
        <dbReference type="Proteomes" id="UP001642484"/>
    </source>
</evidence>
<keyword evidence="1" id="KW-0812">Transmembrane</keyword>
<keyword evidence="3" id="KW-1185">Reference proteome</keyword>
<evidence type="ECO:0000256" key="1">
    <source>
        <dbReference type="SAM" id="Phobius"/>
    </source>
</evidence>
<accession>A0ABP0P7K9</accession>
<comment type="caution">
    <text evidence="2">The sequence shown here is derived from an EMBL/GenBank/DDBJ whole genome shotgun (WGS) entry which is preliminary data.</text>
</comment>
<organism evidence="2 3">
    <name type="scientific">Durusdinium trenchii</name>
    <dbReference type="NCBI Taxonomy" id="1381693"/>
    <lineage>
        <taxon>Eukaryota</taxon>
        <taxon>Sar</taxon>
        <taxon>Alveolata</taxon>
        <taxon>Dinophyceae</taxon>
        <taxon>Suessiales</taxon>
        <taxon>Symbiodiniaceae</taxon>
        <taxon>Durusdinium</taxon>
    </lineage>
</organism>
<feature type="transmembrane region" description="Helical" evidence="1">
    <location>
        <begin position="402"/>
        <end position="432"/>
    </location>
</feature>
<dbReference type="Proteomes" id="UP001642484">
    <property type="component" value="Unassembled WGS sequence"/>
</dbReference>
<gene>
    <name evidence="2" type="ORF">CCMP2556_LOCUS34965</name>
</gene>
<sequence length="800" mass="88941">MPTPTEVGIPRADEERSSEELVTVSGFTLINEMSRMEVIDPELLRATCPSTALQSQVLQKDFAGDLHDRSFQTSRIDCFWSHSWHATPWRKVLVLTIIYNGLAAIVAGHLGALVGTSLFYFQLLPSYPRRFPLEGATYDFGPWGLIFGISLALGTLLLWRPARSRIFLDRICIHQTDLERKAAGICSIGGILKHSDTMLVLWDPTYPTRLWAIFELAAFMKSHGVDALDEVEHRRFRRSLVIRPTFLGPAAMLGVVLLLFVQICTVLATFEDHRINLAIMTLNVMSAALGSHSLRAYFHWVDSCCRQLTQFAVAKAETNCCRVNHVESGKRIACDRETILECVRAWFGSEEAFESMVRHQVSSTLMGLGQGALPVSWFMGMNSCALWIFFDLIVARLRAAEYFYSLAALINMLATVFAFAPLVYLLCLFAAYKLRRPQQHRCSNLTVSFLGAIGVVVIFILYTQLGAIFTPAVPHAVLRSLLLALATDCNLLASNYLVGHQYWAAARRWWNFSLQQRRAVGAVRLPEDLQLSFFALASWEEQLGLLSQEHPELGMAHEQMAALRAEYSRWVAGSLNRSAVVAAARDAPLGRALHVPSGGDLPDTSLEHVQGLQPGDPLILSPQVLTKLVELLRSSTVWFRARQGVALEAELRDGLHQAPFLELGLQVARAAGLPLADVMARSYGAGTLGVECFGQSHRVALLVLSDTLTVRHWKDHQDCSTDAAPRTGWVEQGVPVGTLMLLKPGAWQMLSAQPLGAGFQKQVLLLLFHLGLGTESPKQRLRRKIFLHEHDAELKKYDTG</sequence>
<feature type="transmembrane region" description="Helical" evidence="1">
    <location>
        <begin position="140"/>
        <end position="159"/>
    </location>
</feature>
<name>A0ABP0P7K9_9DINO</name>
<feature type="transmembrane region" description="Helical" evidence="1">
    <location>
        <begin position="92"/>
        <end position="120"/>
    </location>
</feature>
<reference evidence="2 3" key="1">
    <citation type="submission" date="2024-02" db="EMBL/GenBank/DDBJ databases">
        <authorList>
            <person name="Chen Y."/>
            <person name="Shah S."/>
            <person name="Dougan E. K."/>
            <person name="Thang M."/>
            <person name="Chan C."/>
        </authorList>
    </citation>
    <scope>NUCLEOTIDE SEQUENCE [LARGE SCALE GENOMIC DNA]</scope>
</reference>
<feature type="transmembrane region" description="Helical" evidence="1">
    <location>
        <begin position="275"/>
        <end position="298"/>
    </location>
</feature>
<keyword evidence="1" id="KW-1133">Transmembrane helix</keyword>
<proteinExistence type="predicted"/>
<keyword evidence="1" id="KW-0472">Membrane</keyword>
<feature type="transmembrane region" description="Helical" evidence="1">
    <location>
        <begin position="365"/>
        <end position="390"/>
    </location>
</feature>
<feature type="transmembrane region" description="Helical" evidence="1">
    <location>
        <begin position="246"/>
        <end position="269"/>
    </location>
</feature>
<feature type="transmembrane region" description="Helical" evidence="1">
    <location>
        <begin position="444"/>
        <end position="465"/>
    </location>
</feature>
<protein>
    <submittedName>
        <fullName evidence="2">Uncharacterized protein</fullName>
    </submittedName>
</protein>
<evidence type="ECO:0000313" key="2">
    <source>
        <dbReference type="EMBL" id="CAK9071059.1"/>
    </source>
</evidence>